<dbReference type="PANTHER" id="PTHR44757:SF2">
    <property type="entry name" value="BIOFILM ARCHITECTURE MAINTENANCE PROTEIN MBAA"/>
    <property type="match status" value="1"/>
</dbReference>
<dbReference type="NCBIfam" id="TIGR00254">
    <property type="entry name" value="GGDEF"/>
    <property type="match status" value="1"/>
</dbReference>
<dbReference type="GO" id="GO:0016020">
    <property type="term" value="C:membrane"/>
    <property type="evidence" value="ECO:0007669"/>
    <property type="project" value="InterPro"/>
</dbReference>
<evidence type="ECO:0000259" key="2">
    <source>
        <dbReference type="PROSITE" id="PS50883"/>
    </source>
</evidence>
<dbReference type="Gene3D" id="3.30.70.270">
    <property type="match status" value="1"/>
</dbReference>
<dbReference type="SUPFAM" id="SSF141868">
    <property type="entry name" value="EAL domain-like"/>
    <property type="match status" value="1"/>
</dbReference>
<dbReference type="SMART" id="SM00052">
    <property type="entry name" value="EAL"/>
    <property type="match status" value="1"/>
</dbReference>
<feature type="domain" description="HAMP" evidence="3">
    <location>
        <begin position="280"/>
        <end position="332"/>
    </location>
</feature>
<dbReference type="GO" id="GO:0007165">
    <property type="term" value="P:signal transduction"/>
    <property type="evidence" value="ECO:0007669"/>
    <property type="project" value="InterPro"/>
</dbReference>
<feature type="transmembrane region" description="Helical" evidence="1">
    <location>
        <begin position="259"/>
        <end position="279"/>
    </location>
</feature>
<sequence>MKLSTRVLLLVAPVVMLSAAMSSYSIYINQKDTLIKRENSYLQLTMEKLAGHFRQSVSLINSYSLTLIKSDIIRHYFSQPDNPYREMRLIENLQTTIDNLQPTGEDDIAVAIVDGNQQVRFYADNQADPFATLDENVLKYVRYIYNQTGQLSHTGFANNYQGQSILIRYDVLDDDTFTSPLSYNKEQIFFVVVSLSLENFDQLKRLLEFDNDSSIFFAPEPVKKSGLTQSVELKPNLYAVLDPAQYLLDQQLNKIENKLLLAFGASSLATVMILLFLLYRHVIQPITRLDHQLQEVEQRKRSNIERLSIDDEIGRLSVRFYDMYKELNSSYQKTKAMAENDHLTQLANRYQFQMFVERTIANKLMNSRAWILYIDLDNFKYVNDKYGHQIGDSLLVNFAEHIRQRCNEYEHKYGVKCLAARLSGDEFAVFISSSHPHISYAPEIAKAVLDPIQNSANSPLGNFPITASIGIASYPEDGQDLTNLLSNADTAMYQAKRAGKNQIAHYSKELDQIVRRRSQIERALRACNLDQEFELLYQPYFDRSGLEVKGLEALLRWESPKLGTVNPSEFIPISEQIGLFGTIDRWVVKRAFRDFATIQACFEHPIQLSINLSSAELDSLQLAQDINLLAQQYTVTPELIDFEITETFASDSQSYLLLYELSQMGFKLTIDDFGSGYTSITQLVEYPVQKIKFDREFLEALTKTNNQTVVKPLVDLCHSQSMLVTAEGIESKEMHQWLANNQCDYMQGYYLSPPLSVEQLQLNAKNAQGDLDVSEESYCSFA</sequence>
<accession>E8M792</accession>
<keyword evidence="1" id="KW-0812">Transmembrane</keyword>
<dbReference type="CDD" id="cd01948">
    <property type="entry name" value="EAL"/>
    <property type="match status" value="1"/>
</dbReference>
<evidence type="ECO:0000256" key="1">
    <source>
        <dbReference type="SAM" id="Phobius"/>
    </source>
</evidence>
<dbReference type="AlphaFoldDB" id="E8M792"/>
<dbReference type="PROSITE" id="PS50883">
    <property type="entry name" value="EAL"/>
    <property type="match status" value="1"/>
</dbReference>
<dbReference type="InterPro" id="IPR052155">
    <property type="entry name" value="Biofilm_reg_signaling"/>
</dbReference>
<dbReference type="eggNOG" id="COG5001">
    <property type="taxonomic scope" value="Bacteria"/>
</dbReference>
<dbReference type="SMART" id="SM00267">
    <property type="entry name" value="GGDEF"/>
    <property type="match status" value="1"/>
</dbReference>
<dbReference type="GeneID" id="95569457"/>
<dbReference type="InterPro" id="IPR035919">
    <property type="entry name" value="EAL_sf"/>
</dbReference>
<feature type="domain" description="GGDEF" evidence="4">
    <location>
        <begin position="367"/>
        <end position="508"/>
    </location>
</feature>
<reference evidence="5 6" key="1">
    <citation type="journal article" date="2012" name="Int. J. Syst. Evol. Microbiol.">
        <title>Vibrio caribbeanicus sp. nov., isolated from the marine sponge Scleritoderma cyanea.</title>
        <authorList>
            <person name="Hoffmann M."/>
            <person name="Monday S.R."/>
            <person name="Allard M.W."/>
            <person name="Strain E.A."/>
            <person name="Whittaker P."/>
            <person name="Naum M."/>
            <person name="McCarthy P.J."/>
            <person name="Lopez J.V."/>
            <person name="Fischer M."/>
            <person name="Brown E.W."/>
        </authorList>
    </citation>
    <scope>NUCLEOTIDE SEQUENCE [LARGE SCALE GENOMIC DNA]</scope>
    <source>
        <strain evidence="6">DSMZ 21326</strain>
    </source>
</reference>
<evidence type="ECO:0000313" key="5">
    <source>
        <dbReference type="EMBL" id="EGA70164.1"/>
    </source>
</evidence>
<protein>
    <submittedName>
        <fullName evidence="5">C-di-GMP phosphodiesterase MbaA repressor of biofilm formation</fullName>
    </submittedName>
</protein>
<dbReference type="CDD" id="cd01949">
    <property type="entry name" value="GGDEF"/>
    <property type="match status" value="1"/>
</dbReference>
<dbReference type="PROSITE" id="PS50887">
    <property type="entry name" value="GGDEF"/>
    <property type="match status" value="1"/>
</dbReference>
<name>E8M792_PHOS4</name>
<dbReference type="PROSITE" id="PS50885">
    <property type="entry name" value="HAMP"/>
    <property type="match status" value="1"/>
</dbReference>
<keyword evidence="1" id="KW-0472">Membrane</keyword>
<gene>
    <name evidence="5" type="ORF">VISI1226_18121</name>
</gene>
<evidence type="ECO:0000259" key="4">
    <source>
        <dbReference type="PROSITE" id="PS50887"/>
    </source>
</evidence>
<dbReference type="SUPFAM" id="SSF55073">
    <property type="entry name" value="Nucleotide cyclase"/>
    <property type="match status" value="1"/>
</dbReference>
<dbReference type="EMBL" id="AEVT01000062">
    <property type="protein sequence ID" value="EGA70164.1"/>
    <property type="molecule type" value="Genomic_DNA"/>
</dbReference>
<feature type="domain" description="EAL" evidence="2">
    <location>
        <begin position="517"/>
        <end position="768"/>
    </location>
</feature>
<dbReference type="InterPro" id="IPR043128">
    <property type="entry name" value="Rev_trsase/Diguanyl_cyclase"/>
</dbReference>
<comment type="caution">
    <text evidence="5">The sequence shown here is derived from an EMBL/GenBank/DDBJ whole genome shotgun (WGS) entry which is preliminary data.</text>
</comment>
<evidence type="ECO:0000313" key="6">
    <source>
        <dbReference type="Proteomes" id="UP000006228"/>
    </source>
</evidence>
<keyword evidence="1" id="KW-1133">Transmembrane helix</keyword>
<dbReference type="Pfam" id="PF00563">
    <property type="entry name" value="EAL"/>
    <property type="match status" value="1"/>
</dbReference>
<dbReference type="InterPro" id="IPR001633">
    <property type="entry name" value="EAL_dom"/>
</dbReference>
<dbReference type="InterPro" id="IPR029787">
    <property type="entry name" value="Nucleotide_cyclase"/>
</dbReference>
<dbReference type="RefSeq" id="WP_008077201.1">
    <property type="nucleotide sequence ID" value="NZ_AEVT01000062.1"/>
</dbReference>
<dbReference type="Gene3D" id="6.10.340.10">
    <property type="match status" value="1"/>
</dbReference>
<dbReference type="Pfam" id="PF00990">
    <property type="entry name" value="GGDEF"/>
    <property type="match status" value="1"/>
</dbReference>
<dbReference type="PANTHER" id="PTHR44757">
    <property type="entry name" value="DIGUANYLATE CYCLASE DGCP"/>
    <property type="match status" value="1"/>
</dbReference>
<dbReference type="OrthoDB" id="8416215at2"/>
<dbReference type="Proteomes" id="UP000006228">
    <property type="component" value="Unassembled WGS sequence"/>
</dbReference>
<dbReference type="InterPro" id="IPR003660">
    <property type="entry name" value="HAMP_dom"/>
</dbReference>
<organism evidence="5 6">
    <name type="scientific">Vibrio sinaloensis DSM 21326</name>
    <dbReference type="NCBI Taxonomy" id="945550"/>
    <lineage>
        <taxon>Bacteria</taxon>
        <taxon>Pseudomonadati</taxon>
        <taxon>Pseudomonadota</taxon>
        <taxon>Gammaproteobacteria</taxon>
        <taxon>Vibrionales</taxon>
        <taxon>Vibrionaceae</taxon>
        <taxon>Vibrio</taxon>
        <taxon>Vibrio oreintalis group</taxon>
    </lineage>
</organism>
<dbReference type="InterPro" id="IPR000160">
    <property type="entry name" value="GGDEF_dom"/>
</dbReference>
<evidence type="ECO:0000259" key="3">
    <source>
        <dbReference type="PROSITE" id="PS50885"/>
    </source>
</evidence>
<proteinExistence type="predicted"/>
<dbReference type="Gene3D" id="3.20.20.450">
    <property type="entry name" value="EAL domain"/>
    <property type="match status" value="1"/>
</dbReference>